<dbReference type="SUPFAM" id="SSF53649">
    <property type="entry name" value="Alkaline phosphatase-like"/>
    <property type="match status" value="1"/>
</dbReference>
<reference evidence="3" key="2">
    <citation type="submission" date="2020-11" db="EMBL/GenBank/DDBJ databases">
        <authorList>
            <person name="McCartney M.A."/>
            <person name="Auch B."/>
            <person name="Kono T."/>
            <person name="Mallez S."/>
            <person name="Becker A."/>
            <person name="Gohl D.M."/>
            <person name="Silverstein K.A.T."/>
            <person name="Koren S."/>
            <person name="Bechman K.B."/>
            <person name="Herman A."/>
            <person name="Abrahante J.E."/>
            <person name="Garbe J."/>
        </authorList>
    </citation>
    <scope>NUCLEOTIDE SEQUENCE</scope>
    <source>
        <strain evidence="3">Duluth1</strain>
        <tissue evidence="3">Whole animal</tissue>
    </source>
</reference>
<keyword evidence="1" id="KW-0479">Metal-binding</keyword>
<reference evidence="3" key="1">
    <citation type="journal article" date="2019" name="bioRxiv">
        <title>The Genome of the Zebra Mussel, Dreissena polymorpha: A Resource for Invasive Species Research.</title>
        <authorList>
            <person name="McCartney M.A."/>
            <person name="Auch B."/>
            <person name="Kono T."/>
            <person name="Mallez S."/>
            <person name="Zhang Y."/>
            <person name="Obille A."/>
            <person name="Becker A."/>
            <person name="Abrahante J.E."/>
            <person name="Garbe J."/>
            <person name="Badalamenti J.P."/>
            <person name="Herman A."/>
            <person name="Mangelson H."/>
            <person name="Liachko I."/>
            <person name="Sullivan S."/>
            <person name="Sone E.D."/>
            <person name="Koren S."/>
            <person name="Silverstein K.A.T."/>
            <person name="Beckman K.B."/>
            <person name="Gohl D.M."/>
        </authorList>
    </citation>
    <scope>NUCLEOTIDE SEQUENCE</scope>
    <source>
        <strain evidence="3">Duluth1</strain>
        <tissue evidence="3">Whole animal</tissue>
    </source>
</reference>
<proteinExistence type="predicted"/>
<evidence type="ECO:0000313" key="4">
    <source>
        <dbReference type="Proteomes" id="UP000828390"/>
    </source>
</evidence>
<evidence type="ECO:0000256" key="2">
    <source>
        <dbReference type="ARBA" id="ARBA00022801"/>
    </source>
</evidence>
<dbReference type="AlphaFoldDB" id="A0A9D4H7W5"/>
<comment type="caution">
    <text evidence="3">The sequence shown here is derived from an EMBL/GenBank/DDBJ whole genome shotgun (WGS) entry which is preliminary data.</text>
</comment>
<dbReference type="Gene3D" id="3.40.720.10">
    <property type="entry name" value="Alkaline Phosphatase, subunit A"/>
    <property type="match status" value="1"/>
</dbReference>
<organism evidence="3 4">
    <name type="scientific">Dreissena polymorpha</name>
    <name type="common">Zebra mussel</name>
    <name type="synonym">Mytilus polymorpha</name>
    <dbReference type="NCBI Taxonomy" id="45954"/>
    <lineage>
        <taxon>Eukaryota</taxon>
        <taxon>Metazoa</taxon>
        <taxon>Spiralia</taxon>
        <taxon>Lophotrochozoa</taxon>
        <taxon>Mollusca</taxon>
        <taxon>Bivalvia</taxon>
        <taxon>Autobranchia</taxon>
        <taxon>Heteroconchia</taxon>
        <taxon>Euheterodonta</taxon>
        <taxon>Imparidentia</taxon>
        <taxon>Neoheterodontei</taxon>
        <taxon>Myida</taxon>
        <taxon>Dreissenoidea</taxon>
        <taxon>Dreissenidae</taxon>
        <taxon>Dreissena</taxon>
    </lineage>
</organism>
<dbReference type="GO" id="GO:0004423">
    <property type="term" value="F:iduronate-2-sulfatase activity"/>
    <property type="evidence" value="ECO:0007669"/>
    <property type="project" value="TreeGrafter"/>
</dbReference>
<evidence type="ECO:0000256" key="1">
    <source>
        <dbReference type="ARBA" id="ARBA00022723"/>
    </source>
</evidence>
<dbReference type="Proteomes" id="UP000828390">
    <property type="component" value="Unassembled WGS sequence"/>
</dbReference>
<evidence type="ECO:0000313" key="3">
    <source>
        <dbReference type="EMBL" id="KAH3831226.1"/>
    </source>
</evidence>
<keyword evidence="4" id="KW-1185">Reference proteome</keyword>
<gene>
    <name evidence="3" type="ORF">DPMN_104488</name>
</gene>
<dbReference type="PANTHER" id="PTHR45953:SF1">
    <property type="entry name" value="IDURONATE 2-SULFATASE"/>
    <property type="match status" value="1"/>
</dbReference>
<accession>A0A9D4H7W5</accession>
<dbReference type="EMBL" id="JAIWYP010000004">
    <property type="protein sequence ID" value="KAH3831226.1"/>
    <property type="molecule type" value="Genomic_DNA"/>
</dbReference>
<name>A0A9D4H7W5_DREPO</name>
<dbReference type="InterPro" id="IPR017850">
    <property type="entry name" value="Alkaline_phosphatase_core_sf"/>
</dbReference>
<dbReference type="GO" id="GO:0046872">
    <property type="term" value="F:metal ion binding"/>
    <property type="evidence" value="ECO:0007669"/>
    <property type="project" value="UniProtKB-KW"/>
</dbReference>
<dbReference type="PANTHER" id="PTHR45953">
    <property type="entry name" value="IDURONATE 2-SULFATASE"/>
    <property type="match status" value="1"/>
</dbReference>
<dbReference type="GO" id="GO:0005737">
    <property type="term" value="C:cytoplasm"/>
    <property type="evidence" value="ECO:0007669"/>
    <property type="project" value="TreeGrafter"/>
</dbReference>
<keyword evidence="2" id="KW-0378">Hydrolase</keyword>
<protein>
    <submittedName>
        <fullName evidence="3">Uncharacterized protein</fullName>
    </submittedName>
</protein>
<sequence length="277" mass="32342">MILFVPGLTTEVHNHHRKFPFVNVLSKKPLVYHRDPENLKGLKTVNFSLNEDRSFDETYESSEQTDVLKFVQNDSLLRLKYWRGKNNIIEERKAKQVSELVELVDIFPTLAELAGLPKLQTCPKNSSYIMLCTEGSSMVPLIQGASNWLIKNDFSIIKHVKSHYHDNNKLQVKGWKEAVFTQYPRPSDIPVKDSDQPRLHRIKIMGYSIRTRQYRYTEWVAFNQSSFTMDWSDIHARELYVLDTDQLEDNNVAGLQTYIDIVTSLSLQLHQGWRQQV</sequence>